<sequence>MIVDVLILAGARNKDSLKEFALTEHEALIEIADIPMVEYVIKAAKKSKKTGKIVVVGPYKELKDSLKEEVDLIIDSVDSMKENISRGINSLKGNKYILMLTCDIPLITPEIIDDFIETCLNDYEADIYYPIIPKEKNLAKFPAVKRTYFHLTEGVFTGGNMVIIKPDVISGAFELLGKVIAWRKKPWKLSKLLGMKFIFKFVIGHLSIDEIEDAVSDIIGFKGQFMISEYPEIGFDVDKPSDLQLMRDKYIL</sequence>
<protein>
    <submittedName>
        <fullName evidence="2">NTP transferase domain-containing protein</fullName>
    </submittedName>
</protein>
<dbReference type="SUPFAM" id="SSF53448">
    <property type="entry name" value="Nucleotide-diphospho-sugar transferases"/>
    <property type="match status" value="1"/>
</dbReference>
<evidence type="ECO:0000259" key="1">
    <source>
        <dbReference type="Pfam" id="PF12804"/>
    </source>
</evidence>
<dbReference type="Pfam" id="PF12804">
    <property type="entry name" value="NTP_transf_3"/>
    <property type="match status" value="1"/>
</dbReference>
<proteinExistence type="predicted"/>
<dbReference type="EMBL" id="CP046640">
    <property type="protein sequence ID" value="QTL99443.1"/>
    <property type="molecule type" value="Genomic_DNA"/>
</dbReference>
<organism evidence="2 3">
    <name type="scientific">Iocasia fonsfrigidae</name>
    <dbReference type="NCBI Taxonomy" id="2682810"/>
    <lineage>
        <taxon>Bacteria</taxon>
        <taxon>Bacillati</taxon>
        <taxon>Bacillota</taxon>
        <taxon>Clostridia</taxon>
        <taxon>Halanaerobiales</taxon>
        <taxon>Halanaerobiaceae</taxon>
        <taxon>Iocasia</taxon>
    </lineage>
</organism>
<dbReference type="InterPro" id="IPR029044">
    <property type="entry name" value="Nucleotide-diphossugar_trans"/>
</dbReference>
<reference evidence="2" key="1">
    <citation type="submission" date="2019-12" db="EMBL/GenBank/DDBJ databases">
        <authorList>
            <person name="zhang j."/>
            <person name="sun C.M."/>
        </authorList>
    </citation>
    <scope>NUCLEOTIDE SEQUENCE</scope>
    <source>
        <strain evidence="2">NS-1</strain>
    </source>
</reference>
<dbReference type="AlphaFoldDB" id="A0A8A7KC57"/>
<dbReference type="RefSeq" id="WP_230867787.1">
    <property type="nucleotide sequence ID" value="NZ_CP046640.1"/>
</dbReference>
<evidence type="ECO:0000313" key="2">
    <source>
        <dbReference type="EMBL" id="QTL99443.1"/>
    </source>
</evidence>
<evidence type="ECO:0000313" key="3">
    <source>
        <dbReference type="Proteomes" id="UP000665020"/>
    </source>
</evidence>
<dbReference type="Proteomes" id="UP000665020">
    <property type="component" value="Chromosome"/>
</dbReference>
<dbReference type="Gene3D" id="3.90.550.10">
    <property type="entry name" value="Spore Coat Polysaccharide Biosynthesis Protein SpsA, Chain A"/>
    <property type="match status" value="1"/>
</dbReference>
<keyword evidence="3" id="KW-1185">Reference proteome</keyword>
<gene>
    <name evidence="2" type="ORF">GM661_16575</name>
</gene>
<dbReference type="KEGG" id="ifn:GM661_16575"/>
<dbReference type="GO" id="GO:0016779">
    <property type="term" value="F:nucleotidyltransferase activity"/>
    <property type="evidence" value="ECO:0007669"/>
    <property type="project" value="UniProtKB-ARBA"/>
</dbReference>
<feature type="domain" description="MobA-like NTP transferase" evidence="1">
    <location>
        <begin position="25"/>
        <end position="136"/>
    </location>
</feature>
<accession>A0A8A7KC57</accession>
<keyword evidence="2" id="KW-0808">Transferase</keyword>
<name>A0A8A7KC57_9FIRM</name>
<dbReference type="InterPro" id="IPR025877">
    <property type="entry name" value="MobA-like_NTP_Trfase"/>
</dbReference>